<proteinExistence type="predicted"/>
<evidence type="ECO:0000313" key="3">
    <source>
        <dbReference type="Proteomes" id="UP001054837"/>
    </source>
</evidence>
<dbReference type="AlphaFoldDB" id="A0AAV4TB74"/>
<name>A0AAV4TB74_9ARAC</name>
<sequence>MASRYKSIAHVHFGGFFPEEKSKRVEQQNQVKQEILNDAEYDQSISHTELVKKSEDCRNIEEQLKAAESKLKAYRCLPTSIQSTEVEIQEKQITVEVE</sequence>
<organism evidence="2 3">
    <name type="scientific">Caerostris darwini</name>
    <dbReference type="NCBI Taxonomy" id="1538125"/>
    <lineage>
        <taxon>Eukaryota</taxon>
        <taxon>Metazoa</taxon>
        <taxon>Ecdysozoa</taxon>
        <taxon>Arthropoda</taxon>
        <taxon>Chelicerata</taxon>
        <taxon>Arachnida</taxon>
        <taxon>Araneae</taxon>
        <taxon>Araneomorphae</taxon>
        <taxon>Entelegynae</taxon>
        <taxon>Araneoidea</taxon>
        <taxon>Araneidae</taxon>
        <taxon>Caerostris</taxon>
    </lineage>
</organism>
<dbReference type="EMBL" id="BPLQ01009227">
    <property type="protein sequence ID" value="GIY42581.1"/>
    <property type="molecule type" value="Genomic_DNA"/>
</dbReference>
<protein>
    <submittedName>
        <fullName evidence="2">Uncharacterized protein</fullName>
    </submittedName>
</protein>
<keyword evidence="1" id="KW-0175">Coiled coil</keyword>
<keyword evidence="3" id="KW-1185">Reference proteome</keyword>
<comment type="caution">
    <text evidence="2">The sequence shown here is derived from an EMBL/GenBank/DDBJ whole genome shotgun (WGS) entry which is preliminary data.</text>
</comment>
<gene>
    <name evidence="2" type="ORF">CDAR_88251</name>
</gene>
<dbReference type="Proteomes" id="UP001054837">
    <property type="component" value="Unassembled WGS sequence"/>
</dbReference>
<feature type="coiled-coil region" evidence="1">
    <location>
        <begin position="50"/>
        <end position="77"/>
    </location>
</feature>
<accession>A0AAV4TB74</accession>
<reference evidence="2 3" key="1">
    <citation type="submission" date="2021-06" db="EMBL/GenBank/DDBJ databases">
        <title>Caerostris darwini draft genome.</title>
        <authorList>
            <person name="Kono N."/>
            <person name="Arakawa K."/>
        </authorList>
    </citation>
    <scope>NUCLEOTIDE SEQUENCE [LARGE SCALE GENOMIC DNA]</scope>
</reference>
<evidence type="ECO:0000313" key="2">
    <source>
        <dbReference type="EMBL" id="GIY42581.1"/>
    </source>
</evidence>
<dbReference type="InterPro" id="IPR026243">
    <property type="entry name" value="HAUS1"/>
</dbReference>
<dbReference type="Pfam" id="PF25762">
    <property type="entry name" value="HAUS1"/>
    <property type="match status" value="1"/>
</dbReference>
<evidence type="ECO:0000256" key="1">
    <source>
        <dbReference type="SAM" id="Coils"/>
    </source>
</evidence>